<gene>
    <name evidence="4" type="ORF">H9830_09755</name>
</gene>
<dbReference type="InterPro" id="IPR016181">
    <property type="entry name" value="Acyl_CoA_acyltransferase"/>
</dbReference>
<reference evidence="4" key="1">
    <citation type="journal article" date="2021" name="PeerJ">
        <title>Extensive microbial diversity within the chicken gut microbiome revealed by metagenomics and culture.</title>
        <authorList>
            <person name="Gilroy R."/>
            <person name="Ravi A."/>
            <person name="Getino M."/>
            <person name="Pursley I."/>
            <person name="Horton D.L."/>
            <person name="Alikhan N.F."/>
            <person name="Baker D."/>
            <person name="Gharbi K."/>
            <person name="Hall N."/>
            <person name="Watson M."/>
            <person name="Adriaenssens E.M."/>
            <person name="Foster-Nyarko E."/>
            <person name="Jarju S."/>
            <person name="Secka A."/>
            <person name="Antonio M."/>
            <person name="Oren A."/>
            <person name="Chaudhuri R.R."/>
            <person name="La Ragione R."/>
            <person name="Hildebrand F."/>
            <person name="Pallen M.J."/>
        </authorList>
    </citation>
    <scope>NUCLEOTIDE SEQUENCE</scope>
    <source>
        <strain evidence="4">ChiGjej1B1-98</strain>
    </source>
</reference>
<dbReference type="Pfam" id="PF00583">
    <property type="entry name" value="Acetyltransf_1"/>
    <property type="match status" value="1"/>
</dbReference>
<dbReference type="InterPro" id="IPR000182">
    <property type="entry name" value="GNAT_dom"/>
</dbReference>
<evidence type="ECO:0000313" key="4">
    <source>
        <dbReference type="EMBL" id="HIY66548.1"/>
    </source>
</evidence>
<comment type="caution">
    <text evidence="4">The sequence shown here is derived from an EMBL/GenBank/DDBJ whole genome shotgun (WGS) entry which is preliminary data.</text>
</comment>
<dbReference type="CDD" id="cd04301">
    <property type="entry name" value="NAT_SF"/>
    <property type="match status" value="1"/>
</dbReference>
<accession>A0A9D1YVL5</accession>
<protein>
    <submittedName>
        <fullName evidence="4">GNAT family N-acetyltransferase</fullName>
    </submittedName>
</protein>
<keyword evidence="1" id="KW-0808">Transferase</keyword>
<dbReference type="SUPFAM" id="SSF55729">
    <property type="entry name" value="Acyl-CoA N-acyltransferases (Nat)"/>
    <property type="match status" value="1"/>
</dbReference>
<dbReference type="GO" id="GO:0016747">
    <property type="term" value="F:acyltransferase activity, transferring groups other than amino-acyl groups"/>
    <property type="evidence" value="ECO:0007669"/>
    <property type="project" value="InterPro"/>
</dbReference>
<evidence type="ECO:0000259" key="3">
    <source>
        <dbReference type="PROSITE" id="PS51186"/>
    </source>
</evidence>
<dbReference type="PROSITE" id="PS51186">
    <property type="entry name" value="GNAT"/>
    <property type="match status" value="1"/>
</dbReference>
<dbReference type="Gene3D" id="3.40.630.30">
    <property type="match status" value="1"/>
</dbReference>
<dbReference type="PANTHER" id="PTHR43877">
    <property type="entry name" value="AMINOALKYLPHOSPHONATE N-ACETYLTRANSFERASE-RELATED-RELATED"/>
    <property type="match status" value="1"/>
</dbReference>
<reference evidence="4" key="2">
    <citation type="submission" date="2021-04" db="EMBL/GenBank/DDBJ databases">
        <authorList>
            <person name="Gilroy R."/>
        </authorList>
    </citation>
    <scope>NUCLEOTIDE SEQUENCE</scope>
    <source>
        <strain evidence="4">ChiGjej1B1-98</strain>
    </source>
</reference>
<evidence type="ECO:0000313" key="5">
    <source>
        <dbReference type="Proteomes" id="UP000824005"/>
    </source>
</evidence>
<proteinExistence type="predicted"/>
<evidence type="ECO:0000256" key="2">
    <source>
        <dbReference type="ARBA" id="ARBA00023315"/>
    </source>
</evidence>
<organism evidence="4 5">
    <name type="scientific">Candidatus Agrococcus pullicola</name>
    <dbReference type="NCBI Taxonomy" id="2838429"/>
    <lineage>
        <taxon>Bacteria</taxon>
        <taxon>Bacillati</taxon>
        <taxon>Actinomycetota</taxon>
        <taxon>Actinomycetes</taxon>
        <taxon>Micrococcales</taxon>
        <taxon>Microbacteriaceae</taxon>
        <taxon>Agrococcus</taxon>
    </lineage>
</organism>
<keyword evidence="2" id="KW-0012">Acyltransferase</keyword>
<dbReference type="PANTHER" id="PTHR43877:SF2">
    <property type="entry name" value="AMINOALKYLPHOSPHONATE N-ACETYLTRANSFERASE-RELATED"/>
    <property type="match status" value="1"/>
</dbReference>
<dbReference type="Proteomes" id="UP000824005">
    <property type="component" value="Unassembled WGS sequence"/>
</dbReference>
<sequence length="172" mass="19321">MEHPEMDTQRRASRAATLHLKDDRTLAVREVQVTEPEALDAQSAYAEELLARFGFSIQTPDEPEEGAIFIVVLHENAPVAYGGIRPVSSRLAAAEVKRMWVHADWRGSGLGSALLKRLEDIAAAESYREVVLDTHGSLAEAIRLYERAGYRRVRRYNDNPDAELFFAKDLVD</sequence>
<feature type="domain" description="N-acetyltransferase" evidence="3">
    <location>
        <begin position="26"/>
        <end position="171"/>
    </location>
</feature>
<dbReference type="AlphaFoldDB" id="A0A9D1YVL5"/>
<dbReference type="InterPro" id="IPR050832">
    <property type="entry name" value="Bact_Acetyltransf"/>
</dbReference>
<dbReference type="EMBL" id="DXDC01000297">
    <property type="protein sequence ID" value="HIY66548.1"/>
    <property type="molecule type" value="Genomic_DNA"/>
</dbReference>
<evidence type="ECO:0000256" key="1">
    <source>
        <dbReference type="ARBA" id="ARBA00022679"/>
    </source>
</evidence>
<name>A0A9D1YVL5_9MICO</name>